<evidence type="ECO:0000256" key="10">
    <source>
        <dbReference type="ARBA" id="ARBA00022840"/>
    </source>
</evidence>
<feature type="transmembrane region" description="Helical" evidence="14">
    <location>
        <begin position="154"/>
        <end position="173"/>
    </location>
</feature>
<dbReference type="Pfam" id="PF06580">
    <property type="entry name" value="His_kinase"/>
    <property type="match status" value="1"/>
</dbReference>
<comment type="catalytic activity">
    <reaction evidence="1">
        <text>ATP + protein L-histidine = ADP + protein N-phospho-L-histidine.</text>
        <dbReference type="EC" id="2.7.13.3"/>
    </reaction>
</comment>
<dbReference type="InterPro" id="IPR029016">
    <property type="entry name" value="GAF-like_dom_sf"/>
</dbReference>
<dbReference type="PANTHER" id="PTHR34220:SF7">
    <property type="entry name" value="SENSOR HISTIDINE KINASE YPDA"/>
    <property type="match status" value="1"/>
</dbReference>
<dbReference type="InterPro" id="IPR011620">
    <property type="entry name" value="Sig_transdc_His_kinase_LytS_TM"/>
</dbReference>
<dbReference type="InterPro" id="IPR010559">
    <property type="entry name" value="Sig_transdc_His_kin_internal"/>
</dbReference>
<sequence length="578" mass="63462">MGELTVYLFERVGLMLILAFMLTRVSLFRYLLDRKISWETVVFHSMIFGTFAVIGIQFGELLDEASTIPHSFESKLIQVETLVGSALIFIVIAGLLGGPFVGFGAGAITGSYVCFFLGEVAFASSIIHPIAGILAGLTARFFSQERFIAPAKAMFIGMFPPILHMGLLLIFTTTPEKSAALVNTIGLPLVITNSIAIAIFTTMIRVALSEQEQGAAMETQRALRIAEEALPHLKQGLGIETAADIARLLQNELKIAAVSITNKHQVLAHIGLGSDHHKQGEMLQTHLSHTALTIGEIQIAVNREQIQCIQPDCPLHSAIIVPLRQSGEVVGLLKLYFQHPQQLRAVEIAIAQGLGKLVSNQLDVAAAEKMKTLLRETELRNLQAQAHPHFLFNTLNLISASIRVNPELARHLIVQLGRFMRLNLKATTSPLIRLEEEMKHLYAYIEIVKVRFADQLTIECQVDQGTETALIPPFTLQPLVENSIKHGLKHVPIGGRIELKIHKKEEHVEVEIWDNGIGIPEAIIDTLGKEPIESGEGNGIGLYNVNQRLIGLLGMRSALQIKNVSSGGCSISFRIPYS</sequence>
<proteinExistence type="predicted"/>
<keyword evidence="7 14" id="KW-0812">Transmembrane</keyword>
<keyword evidence="6" id="KW-0808">Transferase</keyword>
<feature type="transmembrane region" description="Helical" evidence="14">
    <location>
        <begin position="82"/>
        <end position="108"/>
    </location>
</feature>
<dbReference type="Gene3D" id="3.30.565.10">
    <property type="entry name" value="Histidine kinase-like ATPase, C-terminal domain"/>
    <property type="match status" value="1"/>
</dbReference>
<dbReference type="Gene3D" id="3.30.450.40">
    <property type="match status" value="1"/>
</dbReference>
<gene>
    <name evidence="16" type="ORF">ACFO8Q_21860</name>
</gene>
<name>A0ABV9Q7B8_9BACL</name>
<protein>
    <recommendedName>
        <fullName evidence="3">histidine kinase</fullName>
        <ecNumber evidence="3">2.7.13.3</ecNumber>
    </recommendedName>
</protein>
<keyword evidence="12" id="KW-0902">Two-component regulatory system</keyword>
<feature type="transmembrane region" description="Helical" evidence="14">
    <location>
        <begin position="12"/>
        <end position="31"/>
    </location>
</feature>
<evidence type="ECO:0000313" key="17">
    <source>
        <dbReference type="Proteomes" id="UP001596002"/>
    </source>
</evidence>
<evidence type="ECO:0000256" key="9">
    <source>
        <dbReference type="ARBA" id="ARBA00022777"/>
    </source>
</evidence>
<dbReference type="SUPFAM" id="SSF55781">
    <property type="entry name" value="GAF domain-like"/>
    <property type="match status" value="1"/>
</dbReference>
<evidence type="ECO:0000256" key="5">
    <source>
        <dbReference type="ARBA" id="ARBA00022553"/>
    </source>
</evidence>
<evidence type="ECO:0000256" key="11">
    <source>
        <dbReference type="ARBA" id="ARBA00022989"/>
    </source>
</evidence>
<keyword evidence="5" id="KW-0597">Phosphoprotein</keyword>
<dbReference type="InterPro" id="IPR003594">
    <property type="entry name" value="HATPase_dom"/>
</dbReference>
<evidence type="ECO:0000256" key="8">
    <source>
        <dbReference type="ARBA" id="ARBA00022741"/>
    </source>
</evidence>
<dbReference type="Proteomes" id="UP001596002">
    <property type="component" value="Unassembled WGS sequence"/>
</dbReference>
<evidence type="ECO:0000256" key="1">
    <source>
        <dbReference type="ARBA" id="ARBA00000085"/>
    </source>
</evidence>
<accession>A0ABV9Q7B8</accession>
<keyword evidence="17" id="KW-1185">Reference proteome</keyword>
<keyword evidence="4" id="KW-1003">Cell membrane</keyword>
<evidence type="ECO:0000256" key="7">
    <source>
        <dbReference type="ARBA" id="ARBA00022692"/>
    </source>
</evidence>
<evidence type="ECO:0000256" key="3">
    <source>
        <dbReference type="ARBA" id="ARBA00012438"/>
    </source>
</evidence>
<keyword evidence="13 14" id="KW-0472">Membrane</keyword>
<dbReference type="InterPro" id="IPR003018">
    <property type="entry name" value="GAF"/>
</dbReference>
<dbReference type="InterPro" id="IPR005467">
    <property type="entry name" value="His_kinase_dom"/>
</dbReference>
<dbReference type="Pfam" id="PF02518">
    <property type="entry name" value="HATPase_c"/>
    <property type="match status" value="1"/>
</dbReference>
<keyword evidence="8" id="KW-0547">Nucleotide-binding</keyword>
<dbReference type="SUPFAM" id="SSF55874">
    <property type="entry name" value="ATPase domain of HSP90 chaperone/DNA topoisomerase II/histidine kinase"/>
    <property type="match status" value="1"/>
</dbReference>
<dbReference type="EC" id="2.7.13.3" evidence="3"/>
<feature type="transmembrane region" description="Helical" evidence="14">
    <location>
        <begin position="185"/>
        <end position="208"/>
    </location>
</feature>
<keyword evidence="9" id="KW-0418">Kinase</keyword>
<evidence type="ECO:0000256" key="12">
    <source>
        <dbReference type="ARBA" id="ARBA00023012"/>
    </source>
</evidence>
<dbReference type="InterPro" id="IPR050640">
    <property type="entry name" value="Bact_2-comp_sensor_kinase"/>
</dbReference>
<keyword evidence="11 14" id="KW-1133">Transmembrane helix</keyword>
<evidence type="ECO:0000256" key="2">
    <source>
        <dbReference type="ARBA" id="ARBA00004651"/>
    </source>
</evidence>
<feature type="domain" description="Histidine kinase" evidence="15">
    <location>
        <begin position="476"/>
        <end position="578"/>
    </location>
</feature>
<evidence type="ECO:0000256" key="4">
    <source>
        <dbReference type="ARBA" id="ARBA00022475"/>
    </source>
</evidence>
<dbReference type="PANTHER" id="PTHR34220">
    <property type="entry name" value="SENSOR HISTIDINE KINASE YPDA"/>
    <property type="match status" value="1"/>
</dbReference>
<dbReference type="EMBL" id="JBHSHC010000152">
    <property type="protein sequence ID" value="MFC4769935.1"/>
    <property type="molecule type" value="Genomic_DNA"/>
</dbReference>
<evidence type="ECO:0000256" key="6">
    <source>
        <dbReference type="ARBA" id="ARBA00022679"/>
    </source>
</evidence>
<comment type="caution">
    <text evidence="16">The sequence shown here is derived from an EMBL/GenBank/DDBJ whole genome shotgun (WGS) entry which is preliminary data.</text>
</comment>
<dbReference type="PROSITE" id="PS50109">
    <property type="entry name" value="HIS_KIN"/>
    <property type="match status" value="1"/>
</dbReference>
<dbReference type="InterPro" id="IPR036890">
    <property type="entry name" value="HATPase_C_sf"/>
</dbReference>
<feature type="transmembrane region" description="Helical" evidence="14">
    <location>
        <begin position="43"/>
        <end position="62"/>
    </location>
</feature>
<dbReference type="SMART" id="SM00065">
    <property type="entry name" value="GAF"/>
    <property type="match status" value="1"/>
</dbReference>
<dbReference type="RefSeq" id="WP_380029031.1">
    <property type="nucleotide sequence ID" value="NZ_JBHSHC010000152.1"/>
</dbReference>
<feature type="transmembrane region" description="Helical" evidence="14">
    <location>
        <begin position="120"/>
        <end position="142"/>
    </location>
</feature>
<evidence type="ECO:0000256" key="13">
    <source>
        <dbReference type="ARBA" id="ARBA00023136"/>
    </source>
</evidence>
<evidence type="ECO:0000313" key="16">
    <source>
        <dbReference type="EMBL" id="MFC4769935.1"/>
    </source>
</evidence>
<evidence type="ECO:0000259" key="15">
    <source>
        <dbReference type="PROSITE" id="PS50109"/>
    </source>
</evidence>
<evidence type="ECO:0000256" key="14">
    <source>
        <dbReference type="SAM" id="Phobius"/>
    </source>
</evidence>
<keyword evidence="16" id="KW-0675">Receptor</keyword>
<organism evidence="16 17">
    <name type="scientific">Effusibacillus consociatus</name>
    <dbReference type="NCBI Taxonomy" id="1117041"/>
    <lineage>
        <taxon>Bacteria</taxon>
        <taxon>Bacillati</taxon>
        <taxon>Bacillota</taxon>
        <taxon>Bacilli</taxon>
        <taxon>Bacillales</taxon>
        <taxon>Alicyclobacillaceae</taxon>
        <taxon>Effusibacillus</taxon>
    </lineage>
</organism>
<comment type="subcellular location">
    <subcellularLocation>
        <location evidence="2">Cell membrane</location>
        <topology evidence="2">Multi-pass membrane protein</topology>
    </subcellularLocation>
</comment>
<keyword evidence="10" id="KW-0067">ATP-binding</keyword>
<reference evidence="17" key="1">
    <citation type="journal article" date="2019" name="Int. J. Syst. Evol. Microbiol.">
        <title>The Global Catalogue of Microorganisms (GCM) 10K type strain sequencing project: providing services to taxonomists for standard genome sequencing and annotation.</title>
        <authorList>
            <consortium name="The Broad Institute Genomics Platform"/>
            <consortium name="The Broad Institute Genome Sequencing Center for Infectious Disease"/>
            <person name="Wu L."/>
            <person name="Ma J."/>
        </authorList>
    </citation>
    <scope>NUCLEOTIDE SEQUENCE [LARGE SCALE GENOMIC DNA]</scope>
    <source>
        <strain evidence="17">WYCCWR 12678</strain>
    </source>
</reference>
<dbReference type="SMART" id="SM00387">
    <property type="entry name" value="HATPase_c"/>
    <property type="match status" value="1"/>
</dbReference>
<dbReference type="Pfam" id="PF07694">
    <property type="entry name" value="5TM-5TMR_LYT"/>
    <property type="match status" value="1"/>
</dbReference>